<feature type="compositionally biased region" description="Pro residues" evidence="1">
    <location>
        <begin position="271"/>
        <end position="285"/>
    </location>
</feature>
<evidence type="ECO:0000313" key="3">
    <source>
        <dbReference type="Proteomes" id="UP001050691"/>
    </source>
</evidence>
<sequence>MQTSLFTKSSSPLATGRQLPQHPKMCLSYILNPSQTGQTVTTVGQLVVPVPAPVHLPKEAVAGSASSHISRVPELLLEGQLSSRACSPSLSIPDISVGLLPYPPSPIPHSSTSPEIPSIASSVSSNSDQPNIDHGSSNGFITCPTMNGRWRESTNLGDHQPIRPPPLSSSAIPPRAFNSSPNSPVANLQSHEIDITPTPLTVIHQPIPQHPYVLNPSSPVGGGEETRPNLVVARKPVEIPSSRSPSPTLSAFTSDTQHSPHDQSPILSPATTPPSSPPPIPPPMADLPNMMEPLQLLPWEGPPPPGLDPRNYREYQRAGVHWMLGQIFGTDI</sequence>
<comment type="caution">
    <text evidence="2">The sequence shown here is derived from an EMBL/GenBank/DDBJ whole genome shotgun (WGS) entry which is preliminary data.</text>
</comment>
<feature type="region of interest" description="Disordered" evidence="1">
    <location>
        <begin position="237"/>
        <end position="308"/>
    </location>
</feature>
<proteinExistence type="predicted"/>
<name>A0AAV5AAA7_9AGAM</name>
<feature type="region of interest" description="Disordered" evidence="1">
    <location>
        <begin position="150"/>
        <end position="187"/>
    </location>
</feature>
<organism evidence="2 3">
    <name type="scientific">Clathrus columnatus</name>
    <dbReference type="NCBI Taxonomy" id="1419009"/>
    <lineage>
        <taxon>Eukaryota</taxon>
        <taxon>Fungi</taxon>
        <taxon>Dikarya</taxon>
        <taxon>Basidiomycota</taxon>
        <taxon>Agaricomycotina</taxon>
        <taxon>Agaricomycetes</taxon>
        <taxon>Phallomycetidae</taxon>
        <taxon>Phallales</taxon>
        <taxon>Clathraceae</taxon>
        <taxon>Clathrus</taxon>
    </lineage>
</organism>
<feature type="compositionally biased region" description="Polar residues" evidence="1">
    <location>
        <begin position="241"/>
        <end position="257"/>
    </location>
</feature>
<accession>A0AAV5AAA7</accession>
<feature type="compositionally biased region" description="Polar residues" evidence="1">
    <location>
        <begin position="177"/>
        <end position="187"/>
    </location>
</feature>
<evidence type="ECO:0000313" key="2">
    <source>
        <dbReference type="EMBL" id="GJJ10118.1"/>
    </source>
</evidence>
<feature type="compositionally biased region" description="Low complexity" evidence="1">
    <location>
        <begin position="108"/>
        <end position="127"/>
    </location>
</feature>
<dbReference type="EMBL" id="BPWL01000005">
    <property type="protein sequence ID" value="GJJ10118.1"/>
    <property type="molecule type" value="Genomic_DNA"/>
</dbReference>
<keyword evidence="3" id="KW-1185">Reference proteome</keyword>
<gene>
    <name evidence="2" type="ORF">Clacol_004344</name>
</gene>
<dbReference type="Proteomes" id="UP001050691">
    <property type="component" value="Unassembled WGS sequence"/>
</dbReference>
<protein>
    <submittedName>
        <fullName evidence="2">Uncharacterized protein</fullName>
    </submittedName>
</protein>
<evidence type="ECO:0000256" key="1">
    <source>
        <dbReference type="SAM" id="MobiDB-lite"/>
    </source>
</evidence>
<feature type="compositionally biased region" description="Low complexity" evidence="1">
    <location>
        <begin position="286"/>
        <end position="299"/>
    </location>
</feature>
<reference evidence="2" key="1">
    <citation type="submission" date="2021-10" db="EMBL/GenBank/DDBJ databases">
        <title>De novo Genome Assembly of Clathrus columnatus (Basidiomycota, Fungi) Using Illumina and Nanopore Sequence Data.</title>
        <authorList>
            <person name="Ogiso-Tanaka E."/>
            <person name="Itagaki H."/>
            <person name="Hosoya T."/>
            <person name="Hosaka K."/>
        </authorList>
    </citation>
    <scope>NUCLEOTIDE SEQUENCE</scope>
    <source>
        <strain evidence="2">MO-923</strain>
    </source>
</reference>
<dbReference type="AlphaFoldDB" id="A0AAV5AAA7"/>
<feature type="region of interest" description="Disordered" evidence="1">
    <location>
        <begin position="106"/>
        <end position="136"/>
    </location>
</feature>